<keyword evidence="3" id="KW-1185">Reference proteome</keyword>
<accession>A0A4Y2I751</accession>
<organism evidence="2 3">
    <name type="scientific">Araneus ventricosus</name>
    <name type="common">Orbweaver spider</name>
    <name type="synonym">Epeira ventricosa</name>
    <dbReference type="NCBI Taxonomy" id="182803"/>
    <lineage>
        <taxon>Eukaryota</taxon>
        <taxon>Metazoa</taxon>
        <taxon>Ecdysozoa</taxon>
        <taxon>Arthropoda</taxon>
        <taxon>Chelicerata</taxon>
        <taxon>Arachnida</taxon>
        <taxon>Araneae</taxon>
        <taxon>Araneomorphae</taxon>
        <taxon>Entelegynae</taxon>
        <taxon>Araneoidea</taxon>
        <taxon>Araneidae</taxon>
        <taxon>Araneus</taxon>
    </lineage>
</organism>
<dbReference type="EMBL" id="BGPR01002433">
    <property type="protein sequence ID" value="GBM73340.1"/>
    <property type="molecule type" value="Genomic_DNA"/>
</dbReference>
<evidence type="ECO:0000313" key="2">
    <source>
        <dbReference type="EMBL" id="GBM73340.1"/>
    </source>
</evidence>
<name>A0A4Y2I751_ARAVE</name>
<sequence length="79" mass="8527">MRTADHLPDWFPSTMDVRVNTKGAPGPALLGRLVCPPKCSGGARPWSRFGGGHCETKSNPSRSRSQTMPLNGNHQTSHS</sequence>
<reference evidence="2 3" key="1">
    <citation type="journal article" date="2019" name="Sci. Rep.">
        <title>Orb-weaving spider Araneus ventricosus genome elucidates the spidroin gene catalogue.</title>
        <authorList>
            <person name="Kono N."/>
            <person name="Nakamura H."/>
            <person name="Ohtoshi R."/>
            <person name="Moran D.A.P."/>
            <person name="Shinohara A."/>
            <person name="Yoshida Y."/>
            <person name="Fujiwara M."/>
            <person name="Mori M."/>
            <person name="Tomita M."/>
            <person name="Arakawa K."/>
        </authorList>
    </citation>
    <scope>NUCLEOTIDE SEQUENCE [LARGE SCALE GENOMIC DNA]</scope>
</reference>
<gene>
    <name evidence="2" type="ORF">AVEN_37591_1</name>
</gene>
<dbReference type="AlphaFoldDB" id="A0A4Y2I751"/>
<evidence type="ECO:0000256" key="1">
    <source>
        <dbReference type="SAM" id="MobiDB-lite"/>
    </source>
</evidence>
<evidence type="ECO:0000313" key="3">
    <source>
        <dbReference type="Proteomes" id="UP000499080"/>
    </source>
</evidence>
<protein>
    <submittedName>
        <fullName evidence="2">Uncharacterized protein</fullName>
    </submittedName>
</protein>
<comment type="caution">
    <text evidence="2">The sequence shown here is derived from an EMBL/GenBank/DDBJ whole genome shotgun (WGS) entry which is preliminary data.</text>
</comment>
<dbReference type="Proteomes" id="UP000499080">
    <property type="component" value="Unassembled WGS sequence"/>
</dbReference>
<feature type="region of interest" description="Disordered" evidence="1">
    <location>
        <begin position="46"/>
        <end position="79"/>
    </location>
</feature>
<proteinExistence type="predicted"/>
<feature type="compositionally biased region" description="Polar residues" evidence="1">
    <location>
        <begin position="57"/>
        <end position="79"/>
    </location>
</feature>